<dbReference type="InterPro" id="IPR028098">
    <property type="entry name" value="Glyco_trans_4-like_N"/>
</dbReference>
<sequence length="373" mass="42824">MTKSKKIYLFIRTFSEYGGVERICYRFYNFLRNRGYDVYVVCGENKSNIKEGQIIQTGLWRPGRFLKTLSFFLKAKHILRNVDTEYTFAFGKVADCKIFRTGGGSHKGYLRTSIRGYQKKSQKYLKQIKRLFSPVNYLNPWIDKRIFNSDKTKYFIAISSFVAEEIIKEYHLDQSKVKIINNSVDIEKYNPDIKAKYRHSMREHVNLSESDILVGFCSTNFERKGLDNLLEAMSLLPADFYLAVAGGRSSEKYEALVEHLQLKNRVHFIGKIDNMPWFYSGLDVLAHPSYHDTFANVVSEALAMDVPVVVSKLTGAKDIVTDGENGFILPDLSPEAIAEVVKTAVQLQDARGKSSHLLTDEDVFNQYLELLYS</sequence>
<dbReference type="AlphaFoldDB" id="A0A5D0MTV4"/>
<dbReference type="GO" id="GO:0016757">
    <property type="term" value="F:glycosyltransferase activity"/>
    <property type="evidence" value="ECO:0007669"/>
    <property type="project" value="InterPro"/>
</dbReference>
<organism evidence="3 4">
    <name type="scientific">Flexistipes sinusarabici</name>
    <dbReference type="NCBI Taxonomy" id="2352"/>
    <lineage>
        <taxon>Bacteria</taxon>
        <taxon>Pseudomonadati</taxon>
        <taxon>Deferribacterota</taxon>
        <taxon>Deferribacteres</taxon>
        <taxon>Deferribacterales</taxon>
        <taxon>Flexistipitaceae</taxon>
        <taxon>Flexistipes</taxon>
    </lineage>
</organism>
<dbReference type="InterPro" id="IPR001296">
    <property type="entry name" value="Glyco_trans_1"/>
</dbReference>
<dbReference type="PANTHER" id="PTHR12526:SF623">
    <property type="entry name" value="WABG"/>
    <property type="match status" value="1"/>
</dbReference>
<dbReference type="EMBL" id="VSIV01000040">
    <property type="protein sequence ID" value="TYB35501.1"/>
    <property type="molecule type" value="Genomic_DNA"/>
</dbReference>
<reference evidence="3 4" key="1">
    <citation type="submission" date="2019-08" db="EMBL/GenBank/DDBJ databases">
        <title>Genomic characterization of a novel candidate phylum (ARYD3) from a high temperature, high salinity tertiary oil reservoir in north central Oklahoma, USA.</title>
        <authorList>
            <person name="Youssef N.H."/>
            <person name="Yadav A."/>
            <person name="Elshahed M.S."/>
        </authorList>
    </citation>
    <scope>NUCLEOTIDE SEQUENCE [LARGE SCALE GENOMIC DNA]</scope>
    <source>
        <strain evidence="3">ARYD1</strain>
    </source>
</reference>
<accession>A0A5D0MTV4</accession>
<dbReference type="PANTHER" id="PTHR12526">
    <property type="entry name" value="GLYCOSYLTRANSFERASE"/>
    <property type="match status" value="1"/>
</dbReference>
<evidence type="ECO:0000313" key="3">
    <source>
        <dbReference type="EMBL" id="TYB35501.1"/>
    </source>
</evidence>
<comment type="caution">
    <text evidence="3">The sequence shown here is derived from an EMBL/GenBank/DDBJ whole genome shotgun (WGS) entry which is preliminary data.</text>
</comment>
<evidence type="ECO:0000259" key="1">
    <source>
        <dbReference type="Pfam" id="PF00534"/>
    </source>
</evidence>
<dbReference type="Pfam" id="PF00534">
    <property type="entry name" value="Glycos_transf_1"/>
    <property type="match status" value="1"/>
</dbReference>
<dbReference type="RefSeq" id="WP_303700128.1">
    <property type="nucleotide sequence ID" value="NZ_VSIV01000040.1"/>
</dbReference>
<dbReference type="Gene3D" id="3.40.50.2000">
    <property type="entry name" value="Glycogen Phosphorylase B"/>
    <property type="match status" value="2"/>
</dbReference>
<feature type="domain" description="Glycosyltransferase subfamily 4-like N-terminal" evidence="2">
    <location>
        <begin position="17"/>
        <end position="187"/>
    </location>
</feature>
<evidence type="ECO:0000259" key="2">
    <source>
        <dbReference type="Pfam" id="PF13439"/>
    </source>
</evidence>
<name>A0A5D0MTV4_FLESI</name>
<protein>
    <submittedName>
        <fullName evidence="3">Glycosyltransferase family 4 protein</fullName>
    </submittedName>
</protein>
<dbReference type="Proteomes" id="UP000323337">
    <property type="component" value="Unassembled WGS sequence"/>
</dbReference>
<dbReference type="CDD" id="cd03801">
    <property type="entry name" value="GT4_PimA-like"/>
    <property type="match status" value="1"/>
</dbReference>
<proteinExistence type="predicted"/>
<gene>
    <name evidence="3" type="ORF">FXF49_01385</name>
</gene>
<keyword evidence="3" id="KW-0808">Transferase</keyword>
<dbReference type="SUPFAM" id="SSF53756">
    <property type="entry name" value="UDP-Glycosyltransferase/glycogen phosphorylase"/>
    <property type="match status" value="1"/>
</dbReference>
<evidence type="ECO:0000313" key="4">
    <source>
        <dbReference type="Proteomes" id="UP000323337"/>
    </source>
</evidence>
<dbReference type="Pfam" id="PF13439">
    <property type="entry name" value="Glyco_transf_4"/>
    <property type="match status" value="1"/>
</dbReference>
<feature type="domain" description="Glycosyl transferase family 1" evidence="1">
    <location>
        <begin position="202"/>
        <end position="351"/>
    </location>
</feature>